<reference evidence="1" key="1">
    <citation type="submission" date="2020-11" db="EMBL/GenBank/DDBJ databases">
        <title>Isolation and identification of active actinomycetes.</title>
        <authorList>
            <person name="Sun X."/>
        </authorList>
    </citation>
    <scope>NUCLEOTIDE SEQUENCE</scope>
    <source>
        <strain evidence="1">NEAU-A11</strain>
    </source>
</reference>
<protein>
    <submittedName>
        <fullName evidence="1">Uncharacterized protein</fullName>
    </submittedName>
</protein>
<dbReference type="EMBL" id="JADQTO010000006">
    <property type="protein sequence ID" value="MBG0562872.1"/>
    <property type="molecule type" value="Genomic_DNA"/>
</dbReference>
<gene>
    <name evidence="1" type="ORF">I4J89_15550</name>
</gene>
<accession>A0A931FXM9</accession>
<name>A0A931FXM9_9ACTN</name>
<keyword evidence="2" id="KW-1185">Reference proteome</keyword>
<comment type="caution">
    <text evidence="1">The sequence shown here is derived from an EMBL/GenBank/DDBJ whole genome shotgun (WGS) entry which is preliminary data.</text>
</comment>
<dbReference type="AlphaFoldDB" id="A0A931FXM9"/>
<evidence type="ECO:0000313" key="1">
    <source>
        <dbReference type="EMBL" id="MBG0562872.1"/>
    </source>
</evidence>
<dbReference type="Proteomes" id="UP000598146">
    <property type="component" value="Unassembled WGS sequence"/>
</dbReference>
<dbReference type="RefSeq" id="WP_196414662.1">
    <property type="nucleotide sequence ID" value="NZ_JADQTO010000006.1"/>
</dbReference>
<evidence type="ECO:0000313" key="2">
    <source>
        <dbReference type="Proteomes" id="UP000598146"/>
    </source>
</evidence>
<proteinExistence type="predicted"/>
<organism evidence="1 2">
    <name type="scientific">Actinoplanes aureus</name>
    <dbReference type="NCBI Taxonomy" id="2792083"/>
    <lineage>
        <taxon>Bacteria</taxon>
        <taxon>Bacillati</taxon>
        <taxon>Actinomycetota</taxon>
        <taxon>Actinomycetes</taxon>
        <taxon>Micromonosporales</taxon>
        <taxon>Micromonosporaceae</taxon>
        <taxon>Actinoplanes</taxon>
    </lineage>
</organism>
<sequence>MVVEDLNRMAPELIDEMRTMQPAQRQMFFWRVVSPENRAYATKFISDVVDGGVPAEDWARGCVVVPELPVRELLGLSAEQILEPLSVTGDAVRARVAFAGSAQAPSPYGGAPAAEFAEADYRWSPPRRGAIKIATGAVELLPITRPDVAVRRWVTYRFAVAFAGEPQPEGLSSDGRKVLSALAREAEEFGGEGVPGFRGPDEWFE</sequence>